<reference evidence="3 4" key="1">
    <citation type="journal article" date="2018" name="Sci. Rep.">
        <title>Genome sequence of the cauliflower mushroom Sparassis crispa (Hanabiratake) and its association with beneficial usage.</title>
        <authorList>
            <person name="Kiyama R."/>
            <person name="Furutani Y."/>
            <person name="Kawaguchi K."/>
            <person name="Nakanishi T."/>
        </authorList>
    </citation>
    <scope>NUCLEOTIDE SEQUENCE [LARGE SCALE GENOMIC DNA]</scope>
</reference>
<dbReference type="SUPFAM" id="SSF54695">
    <property type="entry name" value="POZ domain"/>
    <property type="match status" value="1"/>
</dbReference>
<dbReference type="Pfam" id="PF00651">
    <property type="entry name" value="BTB"/>
    <property type="match status" value="1"/>
</dbReference>
<dbReference type="PROSITE" id="PS50097">
    <property type="entry name" value="BTB"/>
    <property type="match status" value="1"/>
</dbReference>
<feature type="region of interest" description="Disordered" evidence="1">
    <location>
        <begin position="1"/>
        <end position="23"/>
    </location>
</feature>
<proteinExistence type="predicted"/>
<evidence type="ECO:0000256" key="1">
    <source>
        <dbReference type="SAM" id="MobiDB-lite"/>
    </source>
</evidence>
<dbReference type="InParanoid" id="A0A401H4I0"/>
<evidence type="ECO:0000259" key="2">
    <source>
        <dbReference type="PROSITE" id="PS50097"/>
    </source>
</evidence>
<evidence type="ECO:0000313" key="3">
    <source>
        <dbReference type="EMBL" id="GBE89324.1"/>
    </source>
</evidence>
<comment type="caution">
    <text evidence="3">The sequence shown here is derived from an EMBL/GenBank/DDBJ whole genome shotgun (WGS) entry which is preliminary data.</text>
</comment>
<feature type="domain" description="BTB" evidence="2">
    <location>
        <begin position="33"/>
        <end position="102"/>
    </location>
</feature>
<protein>
    <recommendedName>
        <fullName evidence="2">BTB domain-containing protein</fullName>
    </recommendedName>
</protein>
<dbReference type="RefSeq" id="XP_027620237.1">
    <property type="nucleotide sequence ID" value="XM_027764436.1"/>
</dbReference>
<dbReference type="CDD" id="cd18186">
    <property type="entry name" value="BTB_POZ_ZBTB_KLHL-like"/>
    <property type="match status" value="1"/>
</dbReference>
<gene>
    <name evidence="3" type="ORF">SCP_1503320</name>
</gene>
<sequence length="336" mass="37437">MSGDRTGHIVADAHSASDTSDPQQDAEFWFEDGSIVLIAQDIAFRVHRGVLSRHSEVFRDLLKVPGKQEEKFGCPFVHLSDSPADLRSLLRVLYDGAVSHLDLETPLEFAEVATLVRLSHKYGIKSLLEKGLARLKTVFTKGFSTWESLHCTGSFIEISVMSPFLKAQPEDAIAVVRLARLTGALTMLPTALFVCCSLEPTVLTRAYTLSDGSNNQLSLQDLERCMRAAPILSSSFQTRHTLLHLETSPQCENHRYTPCSSRLARQLKIYFESNTVTCLNVLHGRQSSIRDSGVCGACQTFIQKKDRERGQKYWADLPSYFGLGTWGGLSDFPIEH</sequence>
<dbReference type="Proteomes" id="UP000287166">
    <property type="component" value="Unassembled WGS sequence"/>
</dbReference>
<dbReference type="Gene3D" id="3.30.710.10">
    <property type="entry name" value="Potassium Channel Kv1.1, Chain A"/>
    <property type="match status" value="1"/>
</dbReference>
<dbReference type="InterPro" id="IPR000210">
    <property type="entry name" value="BTB/POZ_dom"/>
</dbReference>
<dbReference type="OrthoDB" id="3036049at2759"/>
<dbReference type="EMBL" id="BFAD01000015">
    <property type="protein sequence ID" value="GBE89324.1"/>
    <property type="molecule type" value="Genomic_DNA"/>
</dbReference>
<organism evidence="3 4">
    <name type="scientific">Sparassis crispa</name>
    <dbReference type="NCBI Taxonomy" id="139825"/>
    <lineage>
        <taxon>Eukaryota</taxon>
        <taxon>Fungi</taxon>
        <taxon>Dikarya</taxon>
        <taxon>Basidiomycota</taxon>
        <taxon>Agaricomycotina</taxon>
        <taxon>Agaricomycetes</taxon>
        <taxon>Polyporales</taxon>
        <taxon>Sparassidaceae</taxon>
        <taxon>Sparassis</taxon>
    </lineage>
</organism>
<dbReference type="GeneID" id="38786241"/>
<dbReference type="AlphaFoldDB" id="A0A401H4I0"/>
<accession>A0A401H4I0</accession>
<evidence type="ECO:0000313" key="4">
    <source>
        <dbReference type="Proteomes" id="UP000287166"/>
    </source>
</evidence>
<keyword evidence="4" id="KW-1185">Reference proteome</keyword>
<dbReference type="SMART" id="SM00225">
    <property type="entry name" value="BTB"/>
    <property type="match status" value="1"/>
</dbReference>
<name>A0A401H4I0_9APHY</name>
<dbReference type="InterPro" id="IPR011333">
    <property type="entry name" value="SKP1/BTB/POZ_sf"/>
</dbReference>